<dbReference type="EMBL" id="BMXL01000033">
    <property type="protein sequence ID" value="GHD35323.1"/>
    <property type="molecule type" value="Genomic_DNA"/>
</dbReference>
<accession>A0A918XKL2</accession>
<dbReference type="Gene3D" id="3.30.40.250">
    <property type="match status" value="1"/>
</dbReference>
<feature type="domain" description="YcaO" evidence="2">
    <location>
        <begin position="66"/>
        <end position="438"/>
    </location>
</feature>
<dbReference type="Gene3D" id="3.30.1330.230">
    <property type="match status" value="1"/>
</dbReference>
<evidence type="ECO:0000313" key="4">
    <source>
        <dbReference type="Proteomes" id="UP000654947"/>
    </source>
</evidence>
<organism evidence="3 4">
    <name type="scientific">Nocardiopsis kunsanensis</name>
    <dbReference type="NCBI Taxonomy" id="141693"/>
    <lineage>
        <taxon>Bacteria</taxon>
        <taxon>Bacillati</taxon>
        <taxon>Actinomycetota</taxon>
        <taxon>Actinomycetes</taxon>
        <taxon>Streptosporangiales</taxon>
        <taxon>Nocardiopsidaceae</taxon>
        <taxon>Nocardiopsis</taxon>
    </lineage>
</organism>
<feature type="region of interest" description="Disordered" evidence="1">
    <location>
        <begin position="413"/>
        <end position="438"/>
    </location>
</feature>
<reference evidence="3 4" key="1">
    <citation type="journal article" date="2014" name="Int. J. Syst. Evol. Microbiol.">
        <title>Complete genome sequence of Corynebacterium casei LMG S-19264T (=DSM 44701T), isolated from a smear-ripened cheese.</title>
        <authorList>
            <consortium name="US DOE Joint Genome Institute (JGI-PGF)"/>
            <person name="Walter F."/>
            <person name="Albersmeier A."/>
            <person name="Kalinowski J."/>
            <person name="Ruckert C."/>
        </authorList>
    </citation>
    <scope>NUCLEOTIDE SEQUENCE [LARGE SCALE GENOMIC DNA]</scope>
    <source>
        <strain evidence="3 4">KCTC 19473</strain>
    </source>
</reference>
<dbReference type="Proteomes" id="UP000654947">
    <property type="component" value="Unassembled WGS sequence"/>
</dbReference>
<gene>
    <name evidence="3" type="ORF">GCM10007147_41700</name>
</gene>
<evidence type="ECO:0000256" key="1">
    <source>
        <dbReference type="SAM" id="MobiDB-lite"/>
    </source>
</evidence>
<dbReference type="PANTHER" id="PTHR37809">
    <property type="entry name" value="RIBOSOMAL PROTEIN S12 METHYLTHIOTRANSFERASE ACCESSORY FACTOR YCAO"/>
    <property type="match status" value="1"/>
</dbReference>
<dbReference type="PROSITE" id="PS51664">
    <property type="entry name" value="YCAO"/>
    <property type="match status" value="1"/>
</dbReference>
<dbReference type="InterPro" id="IPR027624">
    <property type="entry name" value="TOMM_cyclo_SagD"/>
</dbReference>
<sequence length="438" mass="47959">MNSSPTLADIEALVSPRAGLVSHAGRLESATLTDWFVAGAGLGDLSAVSEEAATHDPVPEPGTMNGAGTDRDQRRASWLATAESLERYATCLWHDLPMHWATQRELEAEGEATLDLGSLASVSEAEEADPLCRLRRPSPDEPVRWVRGVDLRSGRPAWVPAILVYFYIVPQMDSERIWLPISTGCAVHTDPRRALLGGLLEVVEREAIATTWLRRLSLPHIDTGGLDAPTRDFLREMAESGTRVTLLDATTDLGAPTVYCLSERPGRRRSQLVTCATSTDPVDAALKAVRESESTWIAIEEGQEAPDDPRTFHDVMHGAVHMADASRAHAFDFLRQERLPRRRPEDMARLPQDPGEALNVLYGRLAEAGQDVFAVDLTTDEAARVGMHAVRVLVPGLVPLSFSPAAQFTGTPRLRRPSWARSAAPSEEELNPWPQPFA</sequence>
<evidence type="ECO:0000313" key="3">
    <source>
        <dbReference type="EMBL" id="GHD35323.1"/>
    </source>
</evidence>
<name>A0A918XKL2_9ACTN</name>
<dbReference type="PANTHER" id="PTHR37809:SF1">
    <property type="entry name" value="RIBOSOMAL PROTEIN S12 METHYLTHIOTRANSFERASE ACCESSORY FACTOR YCAO"/>
    <property type="match status" value="1"/>
</dbReference>
<feature type="region of interest" description="Disordered" evidence="1">
    <location>
        <begin position="49"/>
        <end position="75"/>
    </location>
</feature>
<proteinExistence type="predicted"/>
<dbReference type="Pfam" id="PF02624">
    <property type="entry name" value="YcaO"/>
    <property type="match status" value="1"/>
</dbReference>
<dbReference type="Gene3D" id="3.30.160.660">
    <property type="match status" value="1"/>
</dbReference>
<dbReference type="RefSeq" id="WP_193518554.1">
    <property type="nucleotide sequence ID" value="NZ_BMXL01000033.1"/>
</dbReference>
<protein>
    <recommendedName>
        <fullName evidence="2">YcaO domain-containing protein</fullName>
    </recommendedName>
</protein>
<dbReference type="NCBIfam" id="TIGR03604">
    <property type="entry name" value="TOMM_cyclo_SagD"/>
    <property type="match status" value="1"/>
</dbReference>
<keyword evidence="4" id="KW-1185">Reference proteome</keyword>
<dbReference type="AlphaFoldDB" id="A0A918XKL2"/>
<dbReference type="InterPro" id="IPR003776">
    <property type="entry name" value="YcaO-like_dom"/>
</dbReference>
<evidence type="ECO:0000259" key="2">
    <source>
        <dbReference type="PROSITE" id="PS51664"/>
    </source>
</evidence>
<comment type="caution">
    <text evidence="3">The sequence shown here is derived from an EMBL/GenBank/DDBJ whole genome shotgun (WGS) entry which is preliminary data.</text>
</comment>